<accession>A0A0N9I875</accession>
<dbReference type="AlphaFoldDB" id="A0A0N9I875"/>
<evidence type="ECO:0000313" key="2">
    <source>
        <dbReference type="EMBL" id="ALG15155.1"/>
    </source>
</evidence>
<proteinExistence type="predicted"/>
<reference evidence="2 3" key="1">
    <citation type="submission" date="2015-07" db="EMBL/GenBank/DDBJ databases">
        <title>Genome sequencing of Kibdelosporangium phytohabitans.</title>
        <authorList>
            <person name="Qin S."/>
            <person name="Xing K."/>
        </authorList>
    </citation>
    <scope>NUCLEOTIDE SEQUENCE [LARGE SCALE GENOMIC DNA]</scope>
    <source>
        <strain evidence="2 3">KLBMP1111</strain>
    </source>
</reference>
<dbReference type="InterPro" id="IPR036271">
    <property type="entry name" value="Tet_transcr_reg_TetR-rel_C_sf"/>
</dbReference>
<gene>
    <name evidence="2" type="ORF">AOZ06_29525</name>
</gene>
<dbReference type="Pfam" id="PF17940">
    <property type="entry name" value="TetR_C_31"/>
    <property type="match status" value="1"/>
</dbReference>
<dbReference type="InterPro" id="IPR009057">
    <property type="entry name" value="Homeodomain-like_sf"/>
</dbReference>
<protein>
    <submittedName>
        <fullName evidence="2">TetR family transcriptional regulator</fullName>
    </submittedName>
</protein>
<dbReference type="Proteomes" id="UP000063699">
    <property type="component" value="Chromosome"/>
</dbReference>
<dbReference type="STRING" id="860235.AOZ06_29525"/>
<keyword evidence="3" id="KW-1185">Reference proteome</keyword>
<dbReference type="InterPro" id="IPR041583">
    <property type="entry name" value="TetR_C_31"/>
</dbReference>
<dbReference type="SUPFAM" id="SSF48498">
    <property type="entry name" value="Tetracyclin repressor-like, C-terminal domain"/>
    <property type="match status" value="1"/>
</dbReference>
<name>A0A0N9I875_9PSEU</name>
<evidence type="ECO:0000313" key="3">
    <source>
        <dbReference type="Proteomes" id="UP000063699"/>
    </source>
</evidence>
<dbReference type="KEGG" id="kphy:AOZ06_29525"/>
<dbReference type="SUPFAM" id="SSF46689">
    <property type="entry name" value="Homeodomain-like"/>
    <property type="match status" value="1"/>
</dbReference>
<evidence type="ECO:0000259" key="1">
    <source>
        <dbReference type="Pfam" id="PF17940"/>
    </source>
</evidence>
<sequence length="203" mass="22317">MYACTCTSVQVWENAMSATRNRRDPGARRREITQAAAALLVEGGDFTHRRVAERAGVPLGSTTYYFADLDELRAAGLGLLADGLDEAVAEMRRQTLEADGDPEVLASLLYDYLNDTDQLRADAALQGAALQRPELRHLERRWSDNVVELLSTWTTPSNARLLAAFMDGVGIHALLHDEPLDRPTLTNAITALMRLPAAGEEKK</sequence>
<feature type="domain" description="Tetracyclin repressor-like C-terminal group 31" evidence="1">
    <location>
        <begin position="103"/>
        <end position="194"/>
    </location>
</feature>
<organism evidence="2 3">
    <name type="scientific">Kibdelosporangium phytohabitans</name>
    <dbReference type="NCBI Taxonomy" id="860235"/>
    <lineage>
        <taxon>Bacteria</taxon>
        <taxon>Bacillati</taxon>
        <taxon>Actinomycetota</taxon>
        <taxon>Actinomycetes</taxon>
        <taxon>Pseudonocardiales</taxon>
        <taxon>Pseudonocardiaceae</taxon>
        <taxon>Kibdelosporangium</taxon>
    </lineage>
</organism>
<dbReference type="EMBL" id="CP012752">
    <property type="protein sequence ID" value="ALG15155.1"/>
    <property type="molecule type" value="Genomic_DNA"/>
</dbReference>
<dbReference type="Gene3D" id="1.10.357.10">
    <property type="entry name" value="Tetracycline Repressor, domain 2"/>
    <property type="match status" value="1"/>
</dbReference>